<gene>
    <name evidence="2" type="ORF">Tel_10550</name>
</gene>
<dbReference type="PANTHER" id="PTHR33525:SF6">
    <property type="entry name" value="HDOD DOMAIN-CONTAINING PROTEIN"/>
    <property type="match status" value="1"/>
</dbReference>
<keyword evidence="3" id="KW-1185">Reference proteome</keyword>
<dbReference type="Gene3D" id="1.10.3210.10">
    <property type="entry name" value="Hypothetical protein af1432"/>
    <property type="match status" value="1"/>
</dbReference>
<protein>
    <recommendedName>
        <fullName evidence="1">HDOD domain-containing protein</fullName>
    </recommendedName>
</protein>
<sequence length="284" mass="31560">MENKVSEYDVLVGLVERVKLPPQPKVLLAINDEMKKEHPGFERIAGLVEQDPALAAKVLKLVNSPFYRTSDNEMHSMVQALSILGLRNFYCVVLASSLKDIVGITEATIKLWNHTLVVAKTCEMIARTTRVVAPELAYMAGLFHDSSIPMLLDKEPRFKESMQMVIALGGDIERFEQDNFNTSHAVVSYLLARSWQLPEVVCDAIQQHHSDDLSLFPTLQARRLGAALILADRLARASAPANGDAQQEDAFWRGIEAEVLKELGLEADNLEEFSAIAREYAATA</sequence>
<dbReference type="EMBL" id="CP013099">
    <property type="protein sequence ID" value="ALP53541.1"/>
    <property type="molecule type" value="Genomic_DNA"/>
</dbReference>
<feature type="domain" description="HDOD" evidence="1">
    <location>
        <begin position="20"/>
        <end position="211"/>
    </location>
</feature>
<evidence type="ECO:0000313" key="3">
    <source>
        <dbReference type="Proteomes" id="UP000055136"/>
    </source>
</evidence>
<evidence type="ECO:0000259" key="1">
    <source>
        <dbReference type="PROSITE" id="PS51833"/>
    </source>
</evidence>
<reference evidence="2" key="1">
    <citation type="submission" date="2015-10" db="EMBL/GenBank/DDBJ databases">
        <title>Description of Candidatus Tenderia electrophaga gen. nov, sp. nov., an Uncultivated Electroautotroph from a Biocathode Enrichment.</title>
        <authorList>
            <person name="Eddie B.J."/>
            <person name="Malanoski A.P."/>
            <person name="Wang Z."/>
            <person name="Hall R.J."/>
            <person name="Oh S.D."/>
            <person name="Heiner C."/>
            <person name="Lin B."/>
            <person name="Strycharz-Glaven S.M."/>
        </authorList>
    </citation>
    <scope>NUCLEOTIDE SEQUENCE [LARGE SCALE GENOMIC DNA]</scope>
    <source>
        <strain evidence="2">NRL1</strain>
    </source>
</reference>
<dbReference type="PANTHER" id="PTHR33525">
    <property type="match status" value="1"/>
</dbReference>
<dbReference type="KEGG" id="tee:Tel_10550"/>
<dbReference type="STRING" id="1748243.Tel_10550"/>
<proteinExistence type="predicted"/>
<dbReference type="Proteomes" id="UP000055136">
    <property type="component" value="Chromosome"/>
</dbReference>
<dbReference type="CDD" id="cd00077">
    <property type="entry name" value="HDc"/>
    <property type="match status" value="1"/>
</dbReference>
<dbReference type="Pfam" id="PF08668">
    <property type="entry name" value="HDOD"/>
    <property type="match status" value="1"/>
</dbReference>
<dbReference type="NCBIfam" id="TIGR00277">
    <property type="entry name" value="HDIG"/>
    <property type="match status" value="1"/>
</dbReference>
<name>A0A0S2TEJ1_9GAMM</name>
<dbReference type="SUPFAM" id="SSF109604">
    <property type="entry name" value="HD-domain/PDEase-like"/>
    <property type="match status" value="1"/>
</dbReference>
<dbReference type="PROSITE" id="PS51833">
    <property type="entry name" value="HDOD"/>
    <property type="match status" value="1"/>
</dbReference>
<dbReference type="InterPro" id="IPR003607">
    <property type="entry name" value="HD/PDEase_dom"/>
</dbReference>
<accession>A0A0S2TEJ1</accession>
<dbReference type="InterPro" id="IPR006675">
    <property type="entry name" value="HDIG_dom"/>
</dbReference>
<dbReference type="InterPro" id="IPR013976">
    <property type="entry name" value="HDOD"/>
</dbReference>
<dbReference type="InterPro" id="IPR052340">
    <property type="entry name" value="RNase_Y/CdgJ"/>
</dbReference>
<evidence type="ECO:0000313" key="2">
    <source>
        <dbReference type="EMBL" id="ALP53541.1"/>
    </source>
</evidence>
<dbReference type="AlphaFoldDB" id="A0A0S2TEJ1"/>
<organism evidence="2 3">
    <name type="scientific">Candidatus Tenderia electrophaga</name>
    <dbReference type="NCBI Taxonomy" id="1748243"/>
    <lineage>
        <taxon>Bacteria</taxon>
        <taxon>Pseudomonadati</taxon>
        <taxon>Pseudomonadota</taxon>
        <taxon>Gammaproteobacteria</taxon>
        <taxon>Candidatus Tenderiales</taxon>
        <taxon>Candidatus Tenderiaceae</taxon>
        <taxon>Candidatus Tenderia</taxon>
    </lineage>
</organism>